<name>A0AAE3ZUW7_9ACTN</name>
<evidence type="ECO:0000256" key="2">
    <source>
        <dbReference type="ARBA" id="ARBA00009045"/>
    </source>
</evidence>
<reference evidence="10 11" key="1">
    <citation type="submission" date="2023-07" db="EMBL/GenBank/DDBJ databases">
        <title>Sequencing the genomes of 1000 actinobacteria strains.</title>
        <authorList>
            <person name="Klenk H.-P."/>
        </authorList>
    </citation>
    <scope>NUCLEOTIDE SEQUENCE [LARGE SCALE GENOMIC DNA]</scope>
    <source>
        <strain evidence="10 11">DSM 44711</strain>
    </source>
</reference>
<feature type="transmembrane region" description="Helical" evidence="8">
    <location>
        <begin position="150"/>
        <end position="172"/>
    </location>
</feature>
<organism evidence="10 11">
    <name type="scientific">Catenuloplanes niger</name>
    <dbReference type="NCBI Taxonomy" id="587534"/>
    <lineage>
        <taxon>Bacteria</taxon>
        <taxon>Bacillati</taxon>
        <taxon>Actinomycetota</taxon>
        <taxon>Actinomycetes</taxon>
        <taxon>Micromonosporales</taxon>
        <taxon>Micromonosporaceae</taxon>
        <taxon>Catenuloplanes</taxon>
    </lineage>
</organism>
<evidence type="ECO:0000259" key="9">
    <source>
        <dbReference type="Pfam" id="PF01694"/>
    </source>
</evidence>
<dbReference type="Proteomes" id="UP001183629">
    <property type="component" value="Unassembled WGS sequence"/>
</dbReference>
<evidence type="ECO:0000256" key="8">
    <source>
        <dbReference type="SAM" id="Phobius"/>
    </source>
</evidence>
<dbReference type="PANTHER" id="PTHR43066">
    <property type="entry name" value="RHOMBOID-RELATED PROTEIN"/>
    <property type="match status" value="1"/>
</dbReference>
<dbReference type="Gene3D" id="1.20.1540.10">
    <property type="entry name" value="Rhomboid-like"/>
    <property type="match status" value="1"/>
</dbReference>
<evidence type="ECO:0000313" key="11">
    <source>
        <dbReference type="Proteomes" id="UP001183629"/>
    </source>
</evidence>
<evidence type="ECO:0000256" key="4">
    <source>
        <dbReference type="ARBA" id="ARBA00022692"/>
    </source>
</evidence>
<comment type="caution">
    <text evidence="10">The sequence shown here is derived from an EMBL/GenBank/DDBJ whole genome shotgun (WGS) entry which is preliminary data.</text>
</comment>
<proteinExistence type="inferred from homology"/>
<keyword evidence="3 10" id="KW-0645">Protease</keyword>
<dbReference type="GO" id="GO:0006508">
    <property type="term" value="P:proteolysis"/>
    <property type="evidence" value="ECO:0007669"/>
    <property type="project" value="UniProtKB-KW"/>
</dbReference>
<dbReference type="AlphaFoldDB" id="A0AAE3ZUW7"/>
<evidence type="ECO:0000256" key="1">
    <source>
        <dbReference type="ARBA" id="ARBA00004141"/>
    </source>
</evidence>
<feature type="domain" description="Peptidase S54 rhomboid" evidence="9">
    <location>
        <begin position="67"/>
        <end position="199"/>
    </location>
</feature>
<dbReference type="PANTHER" id="PTHR43066:SF1">
    <property type="entry name" value="RHOMBOID PROTEIN 2"/>
    <property type="match status" value="1"/>
</dbReference>
<feature type="transmembrane region" description="Helical" evidence="8">
    <location>
        <begin position="126"/>
        <end position="143"/>
    </location>
</feature>
<evidence type="ECO:0000256" key="6">
    <source>
        <dbReference type="ARBA" id="ARBA00022989"/>
    </source>
</evidence>
<dbReference type="GO" id="GO:0016020">
    <property type="term" value="C:membrane"/>
    <property type="evidence" value="ECO:0007669"/>
    <property type="project" value="UniProtKB-SubCell"/>
</dbReference>
<comment type="subcellular location">
    <subcellularLocation>
        <location evidence="1">Membrane</location>
        <topology evidence="1">Multi-pass membrane protein</topology>
    </subcellularLocation>
</comment>
<dbReference type="RefSeq" id="WP_310417566.1">
    <property type="nucleotide sequence ID" value="NZ_JAVDYC010000001.1"/>
</dbReference>
<accession>A0AAE3ZUW7</accession>
<evidence type="ECO:0000313" key="10">
    <source>
        <dbReference type="EMBL" id="MDR7324330.1"/>
    </source>
</evidence>
<keyword evidence="4 8" id="KW-0812">Transmembrane</keyword>
<feature type="transmembrane region" description="Helical" evidence="8">
    <location>
        <begin position="178"/>
        <end position="197"/>
    </location>
</feature>
<evidence type="ECO:0000256" key="5">
    <source>
        <dbReference type="ARBA" id="ARBA00022801"/>
    </source>
</evidence>
<dbReference type="InterPro" id="IPR035952">
    <property type="entry name" value="Rhomboid-like_sf"/>
</dbReference>
<evidence type="ECO:0000256" key="7">
    <source>
        <dbReference type="ARBA" id="ARBA00023136"/>
    </source>
</evidence>
<evidence type="ECO:0000256" key="3">
    <source>
        <dbReference type="ARBA" id="ARBA00022670"/>
    </source>
</evidence>
<dbReference type="GO" id="GO:0004252">
    <property type="term" value="F:serine-type endopeptidase activity"/>
    <property type="evidence" value="ECO:0007669"/>
    <property type="project" value="InterPro"/>
</dbReference>
<feature type="transmembrane region" description="Helical" evidence="8">
    <location>
        <begin position="102"/>
        <end position="120"/>
    </location>
</feature>
<comment type="similarity">
    <text evidence="2">Belongs to the peptidase S54 family.</text>
</comment>
<protein>
    <submittedName>
        <fullName evidence="10">Membrane associated rhomboid family serine protease</fullName>
    </submittedName>
</protein>
<sequence length="210" mass="22748">MSNYADQDAVGRFGTDAFYASIGRAFVAMCAVVPLLFVIEALDVFLRLGLDYSLGILPYHVEGLDGIVFAHFLHADWDHLYGNSIPLILLGTFVLAAGGKRFIWSTAFIMAVSGVGVWFTGSPDTVVVGASGIIFGYLGLLFTRGIVERSWWNLGVVLLIGLLYGWSLLGILPTTSTVSWQGHLFGLLGGAIAAILFRRRRTVPAAYDLD</sequence>
<dbReference type="InterPro" id="IPR022764">
    <property type="entry name" value="Peptidase_S54_rhomboid_dom"/>
</dbReference>
<keyword evidence="6 8" id="KW-1133">Transmembrane helix</keyword>
<feature type="transmembrane region" description="Helical" evidence="8">
    <location>
        <begin position="22"/>
        <end position="42"/>
    </location>
</feature>
<gene>
    <name evidence="10" type="ORF">J2S44_004580</name>
</gene>
<dbReference type="Pfam" id="PF01694">
    <property type="entry name" value="Rhomboid"/>
    <property type="match status" value="1"/>
</dbReference>
<keyword evidence="11" id="KW-1185">Reference proteome</keyword>
<keyword evidence="7 8" id="KW-0472">Membrane</keyword>
<dbReference type="SUPFAM" id="SSF144091">
    <property type="entry name" value="Rhomboid-like"/>
    <property type="match status" value="1"/>
</dbReference>
<dbReference type="EMBL" id="JAVDYC010000001">
    <property type="protein sequence ID" value="MDR7324330.1"/>
    <property type="molecule type" value="Genomic_DNA"/>
</dbReference>
<feature type="transmembrane region" description="Helical" evidence="8">
    <location>
        <begin position="80"/>
        <end position="97"/>
    </location>
</feature>
<keyword evidence="5" id="KW-0378">Hydrolase</keyword>